<sequence length="40" mass="4541">MPTKEAKLNPRHKVIKLVMGLRVVVLSVVKLQRMLSPVCK</sequence>
<name>A0A0A8YIB1_ARUDO</name>
<dbReference type="AlphaFoldDB" id="A0A0A8YIB1"/>
<protein>
    <submittedName>
        <fullName evidence="1">Uncharacterized protein</fullName>
    </submittedName>
</protein>
<evidence type="ECO:0000313" key="1">
    <source>
        <dbReference type="EMBL" id="JAD26219.1"/>
    </source>
</evidence>
<dbReference type="EMBL" id="GBRH01271676">
    <property type="protein sequence ID" value="JAD26219.1"/>
    <property type="molecule type" value="Transcribed_RNA"/>
</dbReference>
<accession>A0A0A8YIB1</accession>
<reference evidence="1" key="1">
    <citation type="submission" date="2014-09" db="EMBL/GenBank/DDBJ databases">
        <authorList>
            <person name="Magalhaes I.L.F."/>
            <person name="Oliveira U."/>
            <person name="Santos F.R."/>
            <person name="Vidigal T.H.D.A."/>
            <person name="Brescovit A.D."/>
            <person name="Santos A.J."/>
        </authorList>
    </citation>
    <scope>NUCLEOTIDE SEQUENCE</scope>
    <source>
        <tissue evidence="1">Shoot tissue taken approximately 20 cm above the soil surface</tissue>
    </source>
</reference>
<proteinExistence type="predicted"/>
<organism evidence="1">
    <name type="scientific">Arundo donax</name>
    <name type="common">Giant reed</name>
    <name type="synonym">Donax arundinaceus</name>
    <dbReference type="NCBI Taxonomy" id="35708"/>
    <lineage>
        <taxon>Eukaryota</taxon>
        <taxon>Viridiplantae</taxon>
        <taxon>Streptophyta</taxon>
        <taxon>Embryophyta</taxon>
        <taxon>Tracheophyta</taxon>
        <taxon>Spermatophyta</taxon>
        <taxon>Magnoliopsida</taxon>
        <taxon>Liliopsida</taxon>
        <taxon>Poales</taxon>
        <taxon>Poaceae</taxon>
        <taxon>PACMAD clade</taxon>
        <taxon>Arundinoideae</taxon>
        <taxon>Arundineae</taxon>
        <taxon>Arundo</taxon>
    </lineage>
</organism>
<reference evidence="1" key="2">
    <citation type="journal article" date="2015" name="Data Brief">
        <title>Shoot transcriptome of the giant reed, Arundo donax.</title>
        <authorList>
            <person name="Barrero R.A."/>
            <person name="Guerrero F.D."/>
            <person name="Moolhuijzen P."/>
            <person name="Goolsby J.A."/>
            <person name="Tidwell J."/>
            <person name="Bellgard S.E."/>
            <person name="Bellgard M.I."/>
        </authorList>
    </citation>
    <scope>NUCLEOTIDE SEQUENCE</scope>
    <source>
        <tissue evidence="1">Shoot tissue taken approximately 20 cm above the soil surface</tissue>
    </source>
</reference>